<dbReference type="Proteomes" id="UP000188929">
    <property type="component" value="Unassembled WGS sequence"/>
</dbReference>
<dbReference type="Pfam" id="PF07110">
    <property type="entry name" value="EthD"/>
    <property type="match status" value="1"/>
</dbReference>
<dbReference type="RefSeq" id="WP_076816502.1">
    <property type="nucleotide sequence ID" value="NZ_MOMC01000022.1"/>
</dbReference>
<evidence type="ECO:0000259" key="1">
    <source>
        <dbReference type="Pfam" id="PF07110"/>
    </source>
</evidence>
<evidence type="ECO:0000313" key="3">
    <source>
        <dbReference type="Proteomes" id="UP000188929"/>
    </source>
</evidence>
<dbReference type="STRING" id="1834516.BL253_12220"/>
<dbReference type="GO" id="GO:0016491">
    <property type="term" value="F:oxidoreductase activity"/>
    <property type="evidence" value="ECO:0007669"/>
    <property type="project" value="InterPro"/>
</dbReference>
<proteinExistence type="predicted"/>
<accession>A0A1V2ICE2</accession>
<dbReference type="AlphaFoldDB" id="A0A1V2ICE2"/>
<gene>
    <name evidence="2" type="ORF">BL253_12220</name>
</gene>
<keyword evidence="3" id="KW-1185">Reference proteome</keyword>
<dbReference type="InterPro" id="IPR009799">
    <property type="entry name" value="EthD_dom"/>
</dbReference>
<dbReference type="SUPFAM" id="SSF54909">
    <property type="entry name" value="Dimeric alpha+beta barrel"/>
    <property type="match status" value="1"/>
</dbReference>
<dbReference type="Gene3D" id="3.30.70.100">
    <property type="match status" value="1"/>
</dbReference>
<protein>
    <submittedName>
        <fullName evidence="2">Ethyl tert-butyl ether degradation protein EthD</fullName>
    </submittedName>
</protein>
<dbReference type="EMBL" id="MOMC01000022">
    <property type="protein sequence ID" value="ONH30858.1"/>
    <property type="molecule type" value="Genomic_DNA"/>
</dbReference>
<name>A0A1V2ICE2_9ACTN</name>
<dbReference type="InterPro" id="IPR011008">
    <property type="entry name" value="Dimeric_a/b-barrel"/>
</dbReference>
<reference evidence="3" key="1">
    <citation type="submission" date="2016-10" db="EMBL/GenBank/DDBJ databases">
        <title>Frankia sp. NRRL B-16386 Genome sequencing.</title>
        <authorList>
            <person name="Ghodhbane-Gtari F."/>
            <person name="Swanson E."/>
            <person name="Gueddou A."/>
            <person name="Hezbri K."/>
            <person name="Ktari K."/>
            <person name="Nouioui I."/>
            <person name="Morris K."/>
            <person name="Simpson S."/>
            <person name="Abebe-Akele F."/>
            <person name="Thomas K."/>
            <person name="Gtari M."/>
            <person name="Tisa L.S."/>
        </authorList>
    </citation>
    <scope>NUCLEOTIDE SEQUENCE [LARGE SCALE GENOMIC DNA]</scope>
    <source>
        <strain evidence="3">NRRL B-16386</strain>
    </source>
</reference>
<evidence type="ECO:0000313" key="2">
    <source>
        <dbReference type="EMBL" id="ONH30858.1"/>
    </source>
</evidence>
<feature type="domain" description="EthD" evidence="1">
    <location>
        <begin position="11"/>
        <end position="103"/>
    </location>
</feature>
<organism evidence="2 3">
    <name type="scientific">Pseudofrankia asymbiotica</name>
    <dbReference type="NCBI Taxonomy" id="1834516"/>
    <lineage>
        <taxon>Bacteria</taxon>
        <taxon>Bacillati</taxon>
        <taxon>Actinomycetota</taxon>
        <taxon>Actinomycetes</taxon>
        <taxon>Frankiales</taxon>
        <taxon>Frankiaceae</taxon>
        <taxon>Pseudofrankia</taxon>
    </lineage>
</organism>
<dbReference type="OrthoDB" id="2613214at2"/>
<comment type="caution">
    <text evidence="2">The sequence shown here is derived from an EMBL/GenBank/DDBJ whole genome shotgun (WGS) entry which is preliminary data.</text>
</comment>
<sequence length="119" mass="13726">MIKIVALIKRRPDLTLAEFREYYEHRHAPLFQRVIPAEVADAIIHYVQNHTVVLGRGTTETAYDCVTEIGFRDRAGLAAWNRWYLGDEGGVLRDDEENFMDKSRRYALVTEESDLGVGR</sequence>